<comment type="caution">
    <text evidence="2">The sequence shown here is derived from an EMBL/GenBank/DDBJ whole genome shotgun (WGS) entry which is preliminary data.</text>
</comment>
<evidence type="ECO:0000313" key="2">
    <source>
        <dbReference type="EMBL" id="KAK8044783.1"/>
    </source>
</evidence>
<keyword evidence="3" id="KW-1185">Reference proteome</keyword>
<evidence type="ECO:0000256" key="1">
    <source>
        <dbReference type="SAM" id="MobiDB-lite"/>
    </source>
</evidence>
<proteinExistence type="predicted"/>
<sequence length="284" mass="30273">MIVLVDDDSTLSLRGGGGETNGSSVSSLQQQQQHLSPRPETVMSSHLRTHAPRSVANHSSRGNGADDERRAAEPKSKQPPQQVRPRKSSETLSSPILSQFPEPSRDGSATSLVHTQHSVSGGRRVPRPLAPLRPQGPQQQQQFQKHMSPTATTTTGLPANFFSLTALSRSSKNRLKSAGRGRGIGAFAAEGNHGRSEQAADTDTRECTSPSGEMHDAGAATAATVAVNDPDVARHWPLSPNGSRYVYIPPAIEEKSGRGSRLGDSLETASMQSLGSSYTVRIEE</sequence>
<feature type="compositionally biased region" description="Polar residues" evidence="1">
    <location>
        <begin position="107"/>
        <end position="119"/>
    </location>
</feature>
<feature type="region of interest" description="Disordered" evidence="1">
    <location>
        <begin position="1"/>
        <end position="156"/>
    </location>
</feature>
<feature type="compositionally biased region" description="Low complexity" evidence="1">
    <location>
        <begin position="23"/>
        <end position="36"/>
    </location>
</feature>
<gene>
    <name evidence="2" type="ORF">PG993_004807</name>
</gene>
<accession>A0ABR1TDV7</accession>
<reference evidence="2 3" key="1">
    <citation type="submission" date="2023-01" db="EMBL/GenBank/DDBJ databases">
        <title>Analysis of 21 Apiospora genomes using comparative genomics revels a genus with tremendous synthesis potential of carbohydrate active enzymes and secondary metabolites.</title>
        <authorList>
            <person name="Sorensen T."/>
        </authorList>
    </citation>
    <scope>NUCLEOTIDE SEQUENCE [LARGE SCALE GENOMIC DNA]</scope>
    <source>
        <strain evidence="2 3">CBS 33761</strain>
    </source>
</reference>
<name>A0ABR1TDV7_9PEZI</name>
<feature type="region of interest" description="Disordered" evidence="1">
    <location>
        <begin position="186"/>
        <end position="215"/>
    </location>
</feature>
<feature type="compositionally biased region" description="Polar residues" evidence="1">
    <location>
        <begin position="145"/>
        <end position="156"/>
    </location>
</feature>
<dbReference type="EMBL" id="JAQQWK010000003">
    <property type="protein sequence ID" value="KAK8044783.1"/>
    <property type="molecule type" value="Genomic_DNA"/>
</dbReference>
<feature type="compositionally biased region" description="Low complexity" evidence="1">
    <location>
        <begin position="130"/>
        <end position="144"/>
    </location>
</feature>
<feature type="compositionally biased region" description="Basic and acidic residues" evidence="1">
    <location>
        <begin position="64"/>
        <end position="76"/>
    </location>
</feature>
<evidence type="ECO:0000313" key="3">
    <source>
        <dbReference type="Proteomes" id="UP001444661"/>
    </source>
</evidence>
<protein>
    <submittedName>
        <fullName evidence="2">Uncharacterized protein</fullName>
    </submittedName>
</protein>
<organism evidence="2 3">
    <name type="scientific">Apiospora rasikravindrae</name>
    <dbReference type="NCBI Taxonomy" id="990691"/>
    <lineage>
        <taxon>Eukaryota</taxon>
        <taxon>Fungi</taxon>
        <taxon>Dikarya</taxon>
        <taxon>Ascomycota</taxon>
        <taxon>Pezizomycotina</taxon>
        <taxon>Sordariomycetes</taxon>
        <taxon>Xylariomycetidae</taxon>
        <taxon>Amphisphaeriales</taxon>
        <taxon>Apiosporaceae</taxon>
        <taxon>Apiospora</taxon>
    </lineage>
</organism>
<dbReference type="Proteomes" id="UP001444661">
    <property type="component" value="Unassembled WGS sequence"/>
</dbReference>
<feature type="compositionally biased region" description="Basic and acidic residues" evidence="1">
    <location>
        <begin position="192"/>
        <end position="206"/>
    </location>
</feature>